<dbReference type="InterPro" id="IPR006162">
    <property type="entry name" value="Ppantetheine_attach_site"/>
</dbReference>
<keyword evidence="3" id="KW-0596">Phosphopantetheine</keyword>
<comment type="cofactor">
    <cofactor evidence="1">
        <name>pantetheine 4'-phosphate</name>
        <dbReference type="ChEBI" id="CHEBI:47942"/>
    </cofactor>
</comment>
<dbReference type="Pfam" id="PF00668">
    <property type="entry name" value="Condensation"/>
    <property type="match status" value="2"/>
</dbReference>
<dbReference type="STRING" id="1324314.BVG16_07750"/>
<dbReference type="FunFam" id="3.30.300.30:FF:000010">
    <property type="entry name" value="Enterobactin synthetase component F"/>
    <property type="match status" value="1"/>
</dbReference>
<evidence type="ECO:0000256" key="6">
    <source>
        <dbReference type="ARBA" id="ARBA00022737"/>
    </source>
</evidence>
<dbReference type="Pfam" id="PF00501">
    <property type="entry name" value="AMP-binding"/>
    <property type="match status" value="1"/>
</dbReference>
<dbReference type="Gene3D" id="3.30.559.10">
    <property type="entry name" value="Chloramphenicol acetyltransferase-like domain"/>
    <property type="match status" value="2"/>
</dbReference>
<dbReference type="SUPFAM" id="SSF52777">
    <property type="entry name" value="CoA-dependent acyltransferases"/>
    <property type="match status" value="4"/>
</dbReference>
<keyword evidence="11" id="KW-1185">Reference proteome</keyword>
<evidence type="ECO:0000256" key="2">
    <source>
        <dbReference type="ARBA" id="ARBA00006432"/>
    </source>
</evidence>
<dbReference type="FunFam" id="3.40.50.12780:FF:000012">
    <property type="entry name" value="Non-ribosomal peptide synthetase"/>
    <property type="match status" value="1"/>
</dbReference>
<evidence type="ECO:0000256" key="4">
    <source>
        <dbReference type="ARBA" id="ARBA00022553"/>
    </source>
</evidence>
<dbReference type="FunFam" id="2.30.38.10:FF:000001">
    <property type="entry name" value="Non-ribosomal peptide synthetase PvdI"/>
    <property type="match status" value="1"/>
</dbReference>
<dbReference type="GO" id="GO:0044550">
    <property type="term" value="P:secondary metabolite biosynthetic process"/>
    <property type="evidence" value="ECO:0007669"/>
    <property type="project" value="UniProtKB-ARBA"/>
</dbReference>
<dbReference type="PROSITE" id="PS00012">
    <property type="entry name" value="PHOSPHOPANTETHEINE"/>
    <property type="match status" value="1"/>
</dbReference>
<dbReference type="NCBIfam" id="TIGR01720">
    <property type="entry name" value="NRPS-para261"/>
    <property type="match status" value="1"/>
</dbReference>
<evidence type="ECO:0000256" key="7">
    <source>
        <dbReference type="ARBA" id="ARBA00023194"/>
    </source>
</evidence>
<dbReference type="CDD" id="cd05930">
    <property type="entry name" value="A_NRPS"/>
    <property type="match status" value="1"/>
</dbReference>
<dbReference type="GO" id="GO:0031177">
    <property type="term" value="F:phosphopantetheine binding"/>
    <property type="evidence" value="ECO:0007669"/>
    <property type="project" value="TreeGrafter"/>
</dbReference>
<evidence type="ECO:0000256" key="1">
    <source>
        <dbReference type="ARBA" id="ARBA00001957"/>
    </source>
</evidence>
<evidence type="ECO:0000256" key="8">
    <source>
        <dbReference type="ARBA" id="ARBA00023268"/>
    </source>
</evidence>
<dbReference type="Gene3D" id="3.30.300.30">
    <property type="match status" value="1"/>
</dbReference>
<dbReference type="FunFam" id="1.10.1200.10:FF:000005">
    <property type="entry name" value="Nonribosomal peptide synthetase 1"/>
    <property type="match status" value="1"/>
</dbReference>
<dbReference type="InterPro" id="IPR010060">
    <property type="entry name" value="NRPS_synth"/>
</dbReference>
<dbReference type="GO" id="GO:0008610">
    <property type="term" value="P:lipid biosynthetic process"/>
    <property type="evidence" value="ECO:0007669"/>
    <property type="project" value="UniProtKB-ARBA"/>
</dbReference>
<keyword evidence="8" id="KW-0511">Multifunctional enzyme</keyword>
<dbReference type="SUPFAM" id="SSF47336">
    <property type="entry name" value="ACP-like"/>
    <property type="match status" value="1"/>
</dbReference>
<dbReference type="GO" id="GO:0017000">
    <property type="term" value="P:antibiotic biosynthetic process"/>
    <property type="evidence" value="ECO:0007669"/>
    <property type="project" value="UniProtKB-KW"/>
</dbReference>
<dbReference type="InterPro" id="IPR001242">
    <property type="entry name" value="Condensation_dom"/>
</dbReference>
<dbReference type="InterPro" id="IPR036736">
    <property type="entry name" value="ACP-like_sf"/>
</dbReference>
<comment type="caution">
    <text evidence="10">The sequence shown here is derived from an EMBL/GenBank/DDBJ whole genome shotgun (WGS) entry which is preliminary data.</text>
</comment>
<dbReference type="SUPFAM" id="SSF56801">
    <property type="entry name" value="Acetyl-CoA synthetase-like"/>
    <property type="match status" value="1"/>
</dbReference>
<dbReference type="Gene3D" id="1.10.1200.10">
    <property type="entry name" value="ACP-like"/>
    <property type="match status" value="1"/>
</dbReference>
<dbReference type="RefSeq" id="WP_078497943.1">
    <property type="nucleotide sequence ID" value="NZ_MSZX01000002.1"/>
</dbReference>
<dbReference type="GO" id="GO:0016874">
    <property type="term" value="F:ligase activity"/>
    <property type="evidence" value="ECO:0007669"/>
    <property type="project" value="UniProtKB-KW"/>
</dbReference>
<keyword evidence="4" id="KW-0597">Phosphoprotein</keyword>
<dbReference type="Pfam" id="PF00550">
    <property type="entry name" value="PP-binding"/>
    <property type="match status" value="1"/>
</dbReference>
<dbReference type="Gene3D" id="3.30.559.30">
    <property type="entry name" value="Nonribosomal peptide synthetase, condensation domain"/>
    <property type="match status" value="2"/>
</dbReference>
<evidence type="ECO:0000313" key="11">
    <source>
        <dbReference type="Proteomes" id="UP000190188"/>
    </source>
</evidence>
<accession>A0A1T2XL57</accession>
<dbReference type="PROSITE" id="PS50075">
    <property type="entry name" value="CARRIER"/>
    <property type="match status" value="1"/>
</dbReference>
<dbReference type="FunFam" id="3.40.50.980:FF:000001">
    <property type="entry name" value="Non-ribosomal peptide synthetase"/>
    <property type="match status" value="1"/>
</dbReference>
<keyword evidence="5" id="KW-0436">Ligase</keyword>
<gene>
    <name evidence="10" type="ORF">BVG16_07750</name>
</gene>
<dbReference type="InterPro" id="IPR023213">
    <property type="entry name" value="CAT-like_dom_sf"/>
</dbReference>
<protein>
    <recommendedName>
        <fullName evidence="9">Carrier domain-containing protein</fullName>
    </recommendedName>
</protein>
<keyword evidence="6" id="KW-0677">Repeat</keyword>
<dbReference type="EMBL" id="MSZX01000002">
    <property type="protein sequence ID" value="OPA80601.1"/>
    <property type="molecule type" value="Genomic_DNA"/>
</dbReference>
<organism evidence="10 11">
    <name type="scientific">Paenibacillus selenitireducens</name>
    <dbReference type="NCBI Taxonomy" id="1324314"/>
    <lineage>
        <taxon>Bacteria</taxon>
        <taxon>Bacillati</taxon>
        <taxon>Bacillota</taxon>
        <taxon>Bacilli</taxon>
        <taxon>Bacillales</taxon>
        <taxon>Paenibacillaceae</taxon>
        <taxon>Paenibacillus</taxon>
    </lineage>
</organism>
<dbReference type="InterPro" id="IPR045851">
    <property type="entry name" value="AMP-bd_C_sf"/>
</dbReference>
<dbReference type="InterPro" id="IPR009081">
    <property type="entry name" value="PP-bd_ACP"/>
</dbReference>
<dbReference type="GO" id="GO:0043041">
    <property type="term" value="P:amino acid activation for nonribosomal peptide biosynthetic process"/>
    <property type="evidence" value="ECO:0007669"/>
    <property type="project" value="TreeGrafter"/>
</dbReference>
<dbReference type="InterPro" id="IPR000873">
    <property type="entry name" value="AMP-dep_synth/lig_dom"/>
</dbReference>
<feature type="domain" description="Carrier" evidence="9">
    <location>
        <begin position="968"/>
        <end position="1042"/>
    </location>
</feature>
<evidence type="ECO:0000259" key="9">
    <source>
        <dbReference type="PROSITE" id="PS50075"/>
    </source>
</evidence>
<reference evidence="10 11" key="1">
    <citation type="submission" date="2017-01" db="EMBL/GenBank/DDBJ databases">
        <title>Genome analysis of Paenibacillus selenitrireducens ES3-24.</title>
        <authorList>
            <person name="Xu D."/>
            <person name="Yao R."/>
            <person name="Zheng S."/>
        </authorList>
    </citation>
    <scope>NUCLEOTIDE SEQUENCE [LARGE SCALE GENOMIC DNA]</scope>
    <source>
        <strain evidence="10 11">ES3-24</strain>
    </source>
</reference>
<dbReference type="GO" id="GO:0005737">
    <property type="term" value="C:cytoplasm"/>
    <property type="evidence" value="ECO:0007669"/>
    <property type="project" value="TreeGrafter"/>
</dbReference>
<evidence type="ECO:0000256" key="3">
    <source>
        <dbReference type="ARBA" id="ARBA00022450"/>
    </source>
</evidence>
<dbReference type="InterPro" id="IPR025110">
    <property type="entry name" value="AMP-bd_C"/>
</dbReference>
<dbReference type="Proteomes" id="UP000190188">
    <property type="component" value="Unassembled WGS sequence"/>
</dbReference>
<sequence>MKEGISVKSSIIVNNSIEKVYSLSPLQEGILYHYISGEKKQSYIVQQVYELTSFIDEELMRLSLRLLAKRHNSLRTSIIYENLSVPKIVIVRDKEIEYEMKDLSRLSDCDQQKGIAGVLSSEMERGFNFQKDSLLRVKHLKFSENKHILIWTYHHIIMDGWCTSLVFNDFLRFYTELKQGASFSEIENIIVGELLQTADYSDYIKWLEKQDNNAGMEYWKSLLEDYDENTEILPIGTREFADKQADKAEYRLSEELSNRIVSFANKINVTLNTVIEAAWGVVLQRFSNSNDVIFGKVVSGRNAPIYGIEDILGLFINTIPVRVRTEKNCTVTSLIRDVQKQAIESNDYHYCSLADIQSMTMQGSQLIKTLFTFENFYRHKNEFDEFQSKMIECREYTSYSISVSACLNENILDFGIEFDPNIFSINEINGLLIYIEQTLLKFVENPTLEINKLEIISNEEKAKILGEFNDTYIEYPRDRTVVDLFEAQVKKTPENIAVIYEDEKITYAELDRKANQLAGKLRKLGIKPDDFVVMFTERSIEMIIGIYGILKAGGAYVPIDPEFPEDRIKYMLEDCKPKAVLVHQAEISTKIPIIDLGNKAIYTGTSGNLSKVNTPNDLAYCIYTSGTTGKPKGVLIEHQGLHNLMIAYTELYQLNPSDTVLQVANYIFDQSVWDTFNILTVGGTLCLISRDDVRTPAAIERCCNKNHVTVASFTPAVIRELDPDNYSGLRILDSTGESADPEVLKKWVKGRNVLNTYGPTEITVNSSSYRYSGENIRNIPIGKPVANTKYYVVYGSHSLCGIGIPGELCIAGTGVARGYLNKPELTAEKFVKNPFEEGMMYRTGDLARWLPDGNIEYLGRIDEQVKIRGHRIELGEIENTIRRIEKVNDCAVITKEDDSGDRSLYAYIVSAEAINVLEIREVLENSMPDYMIPAYIAQIESIPLTRSGKLDRRALPHIESRSEREYIAPKTEEEEVLCKAFCEILGAEQVGVNDNFFELGGDSIKSIRVISKLRVSGYEVTVRDIMKKNTVRLIAQAMVKIGLNRYSQGEITGRVKPTPIIMDFIKSNYTEPYHYNQAMIMRLEKKTTEAIKKTITAVVKHHDILRSVYRENTLVILSKSQSKLYDYEEIEVKGAGYVQEIEKECTRIQRSINLEDGPLVKAAKISTVKGEYLFLCIHHLVVDGVSWRILIEDIISGINQVESGREIKLPEKTASFKEWAEAIEEYRGSKQLAREKAYWEEVTNNLKYGIIKNEETGEVGYGNITIEFEKKITEQLLYKSGRAYNTTINDLLLAAMGTAIRKLTGQNKVSVMLEGHGRERIHKKIDIDRTVGWFTSEYPVIVESGGNIEEAIINTKEMLRKVPNYGLGYGLLKEEEGQRKAGILFNYMGEMDAENKGGGSVPLPVGQNVSQRNHYSQPIEVNGEIANGYLIFKISFDKSKYSTEMIVKLSNWFKRSLDEIVELCVSHKQELNTISDITSEEITSDDLSLINSLYGHL</sequence>
<dbReference type="Gene3D" id="2.30.38.10">
    <property type="entry name" value="Luciferase, Domain 3"/>
    <property type="match status" value="1"/>
</dbReference>
<evidence type="ECO:0000313" key="10">
    <source>
        <dbReference type="EMBL" id="OPA80601.1"/>
    </source>
</evidence>
<dbReference type="OrthoDB" id="9765680at2"/>
<evidence type="ECO:0000256" key="5">
    <source>
        <dbReference type="ARBA" id="ARBA00022598"/>
    </source>
</evidence>
<dbReference type="PANTHER" id="PTHR45527:SF1">
    <property type="entry name" value="FATTY ACID SYNTHASE"/>
    <property type="match status" value="1"/>
</dbReference>
<comment type="similarity">
    <text evidence="2">Belongs to the ATP-dependent AMP-binding enzyme family.</text>
</comment>
<dbReference type="Gene3D" id="3.40.50.980">
    <property type="match status" value="2"/>
</dbReference>
<dbReference type="Pfam" id="PF13193">
    <property type="entry name" value="AMP-binding_C"/>
    <property type="match status" value="1"/>
</dbReference>
<dbReference type="InterPro" id="IPR010071">
    <property type="entry name" value="AA_adenyl_dom"/>
</dbReference>
<name>A0A1T2XL57_9BACL</name>
<keyword evidence="7" id="KW-0045">Antibiotic biosynthesis</keyword>
<dbReference type="NCBIfam" id="TIGR01733">
    <property type="entry name" value="AA-adenyl-dom"/>
    <property type="match status" value="1"/>
</dbReference>
<dbReference type="PANTHER" id="PTHR45527">
    <property type="entry name" value="NONRIBOSOMAL PEPTIDE SYNTHETASE"/>
    <property type="match status" value="1"/>
</dbReference>
<proteinExistence type="inferred from homology"/>